<keyword evidence="2" id="KW-1185">Reference proteome</keyword>
<comment type="caution">
    <text evidence="1">The sequence shown here is derived from an EMBL/GenBank/DDBJ whole genome shotgun (WGS) entry which is preliminary data.</text>
</comment>
<dbReference type="InterPro" id="IPR008727">
    <property type="entry name" value="PAAR_motif"/>
</dbReference>
<gene>
    <name evidence="1" type="ORF">B0G62_10922</name>
</gene>
<reference evidence="1 2" key="1">
    <citation type="submission" date="2018-01" db="EMBL/GenBank/DDBJ databases">
        <title>Genomic Encyclopedia of Type Strains, Phase III (KMG-III): the genomes of soil and plant-associated and newly described type strains.</title>
        <authorList>
            <person name="Whitman W."/>
        </authorList>
    </citation>
    <scope>NUCLEOTIDE SEQUENCE [LARGE SCALE GENOMIC DNA]</scope>
    <source>
        <strain evidence="1 2">JCM 18070</strain>
    </source>
</reference>
<dbReference type="AlphaFoldDB" id="A0A2S4M5Y7"/>
<dbReference type="CDD" id="cd14744">
    <property type="entry name" value="PAAR_CT_2"/>
    <property type="match status" value="1"/>
</dbReference>
<dbReference type="Proteomes" id="UP000237381">
    <property type="component" value="Unassembled WGS sequence"/>
</dbReference>
<name>A0A2S4M5Y7_9BURK</name>
<evidence type="ECO:0000313" key="1">
    <source>
        <dbReference type="EMBL" id="POR50114.1"/>
    </source>
</evidence>
<dbReference type="EMBL" id="PQGA01000009">
    <property type="protein sequence ID" value="POR50114.1"/>
    <property type="molecule type" value="Genomic_DNA"/>
</dbReference>
<dbReference type="OrthoDB" id="8594232at2"/>
<organism evidence="1 2">
    <name type="scientific">Paraburkholderia eburnea</name>
    <dbReference type="NCBI Taxonomy" id="1189126"/>
    <lineage>
        <taxon>Bacteria</taxon>
        <taxon>Pseudomonadati</taxon>
        <taxon>Pseudomonadota</taxon>
        <taxon>Betaproteobacteria</taxon>
        <taxon>Burkholderiales</taxon>
        <taxon>Burkholderiaceae</taxon>
        <taxon>Paraburkholderia</taxon>
    </lineage>
</organism>
<dbReference type="RefSeq" id="WP_103705460.1">
    <property type="nucleotide sequence ID" value="NZ_PQGA01000009.1"/>
</dbReference>
<dbReference type="Pfam" id="PF05488">
    <property type="entry name" value="PAAR_motif"/>
    <property type="match status" value="1"/>
</dbReference>
<proteinExistence type="predicted"/>
<sequence>MRRAILKVGDKSTNGGVVIEGVENCTHHGTPMTFIGAKVWCNGCKSEGVIGSKGPHRIATMMGKQQALDGDICICKCAPSPVLRASQDSAWHEFGTHELAAMGYDAFGRELVNGHRAYDEQVRAVTSWASLEGYPYHIKAASSDAYSGRVDISGQLPRIHTETAETYTIYWGDEALAHGEWP</sequence>
<evidence type="ECO:0000313" key="2">
    <source>
        <dbReference type="Proteomes" id="UP000237381"/>
    </source>
</evidence>
<accession>A0A2S4M5Y7</accession>
<protein>
    <submittedName>
        <fullName evidence="1">PAAR motif-containing protein</fullName>
    </submittedName>
</protein>